<dbReference type="Pfam" id="PF11412">
    <property type="entry name" value="DsbD_N"/>
    <property type="match status" value="1"/>
</dbReference>
<evidence type="ECO:0000313" key="3">
    <source>
        <dbReference type="Proteomes" id="UP000006377"/>
    </source>
</evidence>
<dbReference type="KEGG" id="pla:Plav_0682"/>
<keyword evidence="3" id="KW-1185">Reference proteome</keyword>
<evidence type="ECO:0000313" key="2">
    <source>
        <dbReference type="EMBL" id="ABS62305.1"/>
    </source>
</evidence>
<organism evidence="2 3">
    <name type="scientific">Parvibaculum lavamentivorans (strain DS-1 / DSM 13023 / NCIMB 13966)</name>
    <dbReference type="NCBI Taxonomy" id="402881"/>
    <lineage>
        <taxon>Bacteria</taxon>
        <taxon>Pseudomonadati</taxon>
        <taxon>Pseudomonadota</taxon>
        <taxon>Alphaproteobacteria</taxon>
        <taxon>Hyphomicrobiales</taxon>
        <taxon>Parvibaculaceae</taxon>
        <taxon>Parvibaculum</taxon>
    </lineage>
</organism>
<protein>
    <recommendedName>
        <fullName evidence="1">Thiol:disulfide interchange protein DsbD N-terminal domain-containing protein</fullName>
    </recommendedName>
</protein>
<reference evidence="2 3" key="1">
    <citation type="journal article" date="2011" name="Stand. Genomic Sci.">
        <title>Complete genome sequence of Parvibaculum lavamentivorans type strain (DS-1(T)).</title>
        <authorList>
            <person name="Schleheck D."/>
            <person name="Weiss M."/>
            <person name="Pitluck S."/>
            <person name="Bruce D."/>
            <person name="Land M.L."/>
            <person name="Han S."/>
            <person name="Saunders E."/>
            <person name="Tapia R."/>
            <person name="Detter C."/>
            <person name="Brettin T."/>
            <person name="Han J."/>
            <person name="Woyke T."/>
            <person name="Goodwin L."/>
            <person name="Pennacchio L."/>
            <person name="Nolan M."/>
            <person name="Cook A.M."/>
            <person name="Kjelleberg S."/>
            <person name="Thomas T."/>
        </authorList>
    </citation>
    <scope>NUCLEOTIDE SEQUENCE [LARGE SCALE GENOMIC DNA]</scope>
    <source>
        <strain evidence="3">DS-1 / DSM 13023 / NCIMB 13966</strain>
    </source>
</reference>
<evidence type="ECO:0000259" key="1">
    <source>
        <dbReference type="Pfam" id="PF11412"/>
    </source>
</evidence>
<gene>
    <name evidence="2" type="ordered locus">Plav_0682</name>
</gene>
<dbReference type="OrthoDB" id="9811036at2"/>
<dbReference type="STRING" id="402881.Plav_0682"/>
<dbReference type="AlphaFoldDB" id="A7HQX2"/>
<name>A7HQX2_PARL1</name>
<dbReference type="InterPro" id="IPR028250">
    <property type="entry name" value="DsbDN"/>
</dbReference>
<accession>A7HQX2</accession>
<proteinExistence type="predicted"/>
<dbReference type="eggNOG" id="COG4233">
    <property type="taxonomic scope" value="Bacteria"/>
</dbReference>
<dbReference type="Proteomes" id="UP000006377">
    <property type="component" value="Chromosome"/>
</dbReference>
<dbReference type="EMBL" id="CP000774">
    <property type="protein sequence ID" value="ABS62305.1"/>
    <property type="molecule type" value="Genomic_DNA"/>
</dbReference>
<sequence>MRGIKPGSDDGTEMPRTAPYKPGFFLLLCAALLLFSVPERAEASGVTRLALVAASTAHDGGPVLAGLDMGLDRGWKTYWREPGDSGIAPTFDWSQSENVADIELRWPAPRRFDDPGDITFGYTDELLLPLRVTPADPSLPVTLRLSLFYGICSDTICVPREAELELMLPAGPAEGGIMPTADAARLRAALARVPVAPADPGRLSVGWRPDAAPTLEVRLHRCGTGCVPPALIVDGPANVWFDTPAVTREGETVLYSVPAEVLSTAMLEGEELVFIFSGPDEAMAFRKTLP</sequence>
<feature type="domain" description="Thiol:disulfide interchange protein DsbD N-terminal" evidence="1">
    <location>
        <begin position="56"/>
        <end position="167"/>
    </location>
</feature>
<dbReference type="HOGENOM" id="CLU_047910_1_1_5"/>